<comment type="caution">
    <text evidence="1">The sequence shown here is derived from an EMBL/GenBank/DDBJ whole genome shotgun (WGS) entry which is preliminary data.</text>
</comment>
<dbReference type="Proteomes" id="UP001168380">
    <property type="component" value="Unassembled WGS sequence"/>
</dbReference>
<name>A0ABT8TL21_9GAMM</name>
<gene>
    <name evidence="1" type="ORF">QWI16_16590</name>
</gene>
<proteinExistence type="predicted"/>
<protein>
    <submittedName>
        <fullName evidence="1">Uncharacterized protein</fullName>
    </submittedName>
</protein>
<accession>A0ABT8TL21</accession>
<dbReference type="SUPFAM" id="SSF53850">
    <property type="entry name" value="Periplasmic binding protein-like II"/>
    <property type="match status" value="1"/>
</dbReference>
<reference evidence="1" key="1">
    <citation type="submission" date="2023-07" db="EMBL/GenBank/DDBJ databases">
        <title>Gilvimarinus algae sp. nov., isolated from the surface of Kelp.</title>
        <authorList>
            <person name="Sun Y.Y."/>
            <person name="Gong Y."/>
            <person name="Du Z.J."/>
        </authorList>
    </citation>
    <scope>NUCLEOTIDE SEQUENCE</scope>
    <source>
        <strain evidence="1">SDUM040014</strain>
    </source>
</reference>
<evidence type="ECO:0000313" key="1">
    <source>
        <dbReference type="EMBL" id="MDO3383803.1"/>
    </source>
</evidence>
<sequence>MYPALAVLCDGLANPASVAAKAQLTLEAVPIPATLRLFTDMDLAVNYRALILPLVLLLGLPGQVLAQDEKEKGIHFTCSLPQDLPEIQRLHSYYRDAFAALGYQFSMTHKPAKRSLAEAVSGVSDGECARAVETLEPQETAELVPVNVVVGSSSVNVWSREEKALTLEDLASSKHVICYVDSNYSSRFWLEKIKTLYPDQAPAAFTVNSEQTALRMLAFGRLTHCIGPQLLFRAAARKASLSGQVFDNGKLGTVYAQPLLHKDHRALAEPFSRELKAIVEARGAIATN</sequence>
<dbReference type="EMBL" id="JAULRT010000062">
    <property type="protein sequence ID" value="MDO3383803.1"/>
    <property type="molecule type" value="Genomic_DNA"/>
</dbReference>
<organism evidence="1 2">
    <name type="scientific">Gilvimarinus algae</name>
    <dbReference type="NCBI Taxonomy" id="3058037"/>
    <lineage>
        <taxon>Bacteria</taxon>
        <taxon>Pseudomonadati</taxon>
        <taxon>Pseudomonadota</taxon>
        <taxon>Gammaproteobacteria</taxon>
        <taxon>Cellvibrionales</taxon>
        <taxon>Cellvibrionaceae</taxon>
        <taxon>Gilvimarinus</taxon>
    </lineage>
</organism>
<dbReference type="RefSeq" id="WP_302714836.1">
    <property type="nucleotide sequence ID" value="NZ_JAULRT010000062.1"/>
</dbReference>
<keyword evidence="2" id="KW-1185">Reference proteome</keyword>
<evidence type="ECO:0000313" key="2">
    <source>
        <dbReference type="Proteomes" id="UP001168380"/>
    </source>
</evidence>